<accession>A0A9P0DGJ8</accession>
<dbReference type="GO" id="GO:0050916">
    <property type="term" value="P:sensory perception of sweet taste"/>
    <property type="evidence" value="ECO:0007669"/>
    <property type="project" value="UniProtKB-ARBA"/>
</dbReference>
<dbReference type="GO" id="GO:0007165">
    <property type="term" value="P:signal transduction"/>
    <property type="evidence" value="ECO:0007669"/>
    <property type="project" value="UniProtKB-KW"/>
</dbReference>
<dbReference type="PIRSF" id="PIRSF038981">
    <property type="entry name" value="GRP"/>
    <property type="match status" value="1"/>
</dbReference>
<feature type="transmembrane region" description="Helical" evidence="9">
    <location>
        <begin position="312"/>
        <end position="330"/>
    </location>
</feature>
<evidence type="ECO:0000256" key="6">
    <source>
        <dbReference type="ARBA" id="ARBA00023136"/>
    </source>
</evidence>
<evidence type="ECO:0000256" key="9">
    <source>
        <dbReference type="SAM" id="Phobius"/>
    </source>
</evidence>
<keyword evidence="5 9" id="KW-1133">Transmembrane helix</keyword>
<dbReference type="Proteomes" id="UP001153712">
    <property type="component" value="Chromosome 1"/>
</dbReference>
<protein>
    <recommendedName>
        <fullName evidence="8">Gustatory receptor</fullName>
    </recommendedName>
</protein>
<keyword evidence="6 9" id="KW-0472">Membrane</keyword>
<evidence type="ECO:0000256" key="8">
    <source>
        <dbReference type="PIRNR" id="PIRNR038981"/>
    </source>
</evidence>
<dbReference type="InterPro" id="IPR009318">
    <property type="entry name" value="Gustatory_rcpt"/>
</dbReference>
<feature type="transmembrane region" description="Helical" evidence="9">
    <location>
        <begin position="98"/>
        <end position="115"/>
    </location>
</feature>
<evidence type="ECO:0000256" key="5">
    <source>
        <dbReference type="ARBA" id="ARBA00022989"/>
    </source>
</evidence>
<keyword evidence="4 9" id="KW-0812">Transmembrane</keyword>
<evidence type="ECO:0000256" key="2">
    <source>
        <dbReference type="ARBA" id="ARBA00005327"/>
    </source>
</evidence>
<dbReference type="OrthoDB" id="5800391at2759"/>
<dbReference type="GO" id="GO:0008527">
    <property type="term" value="F:taste receptor activity"/>
    <property type="evidence" value="ECO:0007669"/>
    <property type="project" value="InterPro"/>
</dbReference>
<keyword evidence="8" id="KW-0807">Transducer</keyword>
<feature type="transmembrane region" description="Helical" evidence="9">
    <location>
        <begin position="384"/>
        <end position="404"/>
    </location>
</feature>
<dbReference type="AlphaFoldDB" id="A0A9P0DGJ8"/>
<dbReference type="Pfam" id="PF06151">
    <property type="entry name" value="Trehalose_recp"/>
    <property type="match status" value="1"/>
</dbReference>
<evidence type="ECO:0000256" key="7">
    <source>
        <dbReference type="ARBA" id="ARBA00023170"/>
    </source>
</evidence>
<evidence type="ECO:0000256" key="4">
    <source>
        <dbReference type="ARBA" id="ARBA00022692"/>
    </source>
</evidence>
<evidence type="ECO:0000256" key="1">
    <source>
        <dbReference type="ARBA" id="ARBA00004651"/>
    </source>
</evidence>
<dbReference type="GO" id="GO:0005886">
    <property type="term" value="C:plasma membrane"/>
    <property type="evidence" value="ECO:0007669"/>
    <property type="project" value="UniProtKB-SubCell"/>
</dbReference>
<comment type="function">
    <text evidence="8">Plays a role in the sugar gustatory response.</text>
</comment>
<proteinExistence type="inferred from homology"/>
<gene>
    <name evidence="10" type="ORF">PHYEVI_LOCUS1034</name>
</gene>
<sequence>MVYVVAGNKILDSIRSKNAESRNFHNSLRYFLVISQAFGLLPVENIRQPHQKLQFRWKSFKVLYTCVLILLTGFFILTTFFVYKHGYNLSDLGTFNELFYHSGTIVTLILYLRLARKWPNFAKCWCRMDKIMARNYNYPKKLDKRLRICTAICLTLSIVDYISNVYCRYHALEKTFGENYNYKIYYEHSFHKFFKVIPINIFTASYCSLITFHATLVQAINDLFIILFSVVLALRFKQITQRLEGDFPQLQEKPQEYWMEIREDYDRLSTLCKELDDHVSYIVLLSYSTNIFFLLVQLYNSLELVMGAVGKIYFVFSFVHLIFRIVFVSLHGAWINDESLGPVNILNSISSKCYNIEVRRLLMQIGFDNVALTGCRMFKITRGIILSIAGAVVTYELVLIQFNVATTEAN</sequence>
<keyword evidence="11" id="KW-1185">Reference proteome</keyword>
<feature type="transmembrane region" description="Helical" evidence="9">
    <location>
        <begin position="219"/>
        <end position="236"/>
    </location>
</feature>
<dbReference type="EMBL" id="OU900094">
    <property type="protein sequence ID" value="CAH1141696.1"/>
    <property type="molecule type" value="Genomic_DNA"/>
</dbReference>
<comment type="subcellular location">
    <subcellularLocation>
        <location evidence="1">Cell membrane</location>
        <topology evidence="1">Multi-pass membrane protein</topology>
    </subcellularLocation>
</comment>
<keyword evidence="7 8" id="KW-0675">Receptor</keyword>
<keyword evidence="3" id="KW-1003">Cell membrane</keyword>
<evidence type="ECO:0000256" key="3">
    <source>
        <dbReference type="ARBA" id="ARBA00022475"/>
    </source>
</evidence>
<organism evidence="10 11">
    <name type="scientific">Phyllotreta striolata</name>
    <name type="common">Striped flea beetle</name>
    <name type="synonym">Crioceris striolata</name>
    <dbReference type="NCBI Taxonomy" id="444603"/>
    <lineage>
        <taxon>Eukaryota</taxon>
        <taxon>Metazoa</taxon>
        <taxon>Ecdysozoa</taxon>
        <taxon>Arthropoda</taxon>
        <taxon>Hexapoda</taxon>
        <taxon>Insecta</taxon>
        <taxon>Pterygota</taxon>
        <taxon>Neoptera</taxon>
        <taxon>Endopterygota</taxon>
        <taxon>Coleoptera</taxon>
        <taxon>Polyphaga</taxon>
        <taxon>Cucujiformia</taxon>
        <taxon>Chrysomeloidea</taxon>
        <taxon>Chrysomelidae</taxon>
        <taxon>Galerucinae</taxon>
        <taxon>Alticini</taxon>
        <taxon>Phyllotreta</taxon>
    </lineage>
</organism>
<feature type="transmembrane region" description="Helical" evidence="9">
    <location>
        <begin position="279"/>
        <end position="300"/>
    </location>
</feature>
<name>A0A9P0DGJ8_PHYSR</name>
<evidence type="ECO:0000313" key="10">
    <source>
        <dbReference type="EMBL" id="CAH1141696.1"/>
    </source>
</evidence>
<evidence type="ECO:0000313" key="11">
    <source>
        <dbReference type="Proteomes" id="UP001153712"/>
    </source>
</evidence>
<dbReference type="PANTHER" id="PTHR21421:SF29">
    <property type="entry name" value="GUSTATORY RECEPTOR 5A FOR TREHALOSE-RELATED"/>
    <property type="match status" value="1"/>
</dbReference>
<reference evidence="10" key="1">
    <citation type="submission" date="2022-01" db="EMBL/GenBank/DDBJ databases">
        <authorList>
            <person name="King R."/>
        </authorList>
    </citation>
    <scope>NUCLEOTIDE SEQUENCE</scope>
</reference>
<feature type="transmembrane region" description="Helical" evidence="9">
    <location>
        <begin position="62"/>
        <end position="83"/>
    </location>
</feature>
<comment type="similarity">
    <text evidence="2">Belongs to the insect chemoreceptor superfamily. Gustatory receptor (GR) family. Gr5a subfamily.</text>
</comment>
<dbReference type="PANTHER" id="PTHR21421">
    <property type="entry name" value="GUSTATORY RECEPTOR"/>
    <property type="match status" value="1"/>
</dbReference>